<comment type="similarity">
    <text evidence="2 18">In the C-terminal section; belongs to the transferase hexapeptide repeat family.</text>
</comment>
<dbReference type="GO" id="GO:0009245">
    <property type="term" value="P:lipid A biosynthetic process"/>
    <property type="evidence" value="ECO:0007669"/>
    <property type="project" value="UniProtKB-UniRule"/>
</dbReference>
<keyword evidence="10 18" id="KW-0133">Cell shape</keyword>
<dbReference type="HAMAP" id="MF_01631">
    <property type="entry name" value="GlmU"/>
    <property type="match status" value="1"/>
</dbReference>
<dbReference type="NCBIfam" id="TIGR01173">
    <property type="entry name" value="glmU"/>
    <property type="match status" value="1"/>
</dbReference>
<organism evidence="21 22">
    <name type="scientific">Burkholderia cepacia</name>
    <name type="common">Pseudomonas cepacia</name>
    <dbReference type="NCBI Taxonomy" id="292"/>
    <lineage>
        <taxon>Bacteria</taxon>
        <taxon>Pseudomonadati</taxon>
        <taxon>Pseudomonadota</taxon>
        <taxon>Betaproteobacteria</taxon>
        <taxon>Burkholderiales</taxon>
        <taxon>Burkholderiaceae</taxon>
        <taxon>Burkholderia</taxon>
        <taxon>Burkholderia cepacia complex</taxon>
    </lineage>
</organism>
<evidence type="ECO:0000256" key="10">
    <source>
        <dbReference type="ARBA" id="ARBA00022960"/>
    </source>
</evidence>
<keyword evidence="4 18" id="KW-0963">Cytoplasm</keyword>
<dbReference type="EC" id="2.3.1.157" evidence="18"/>
<feature type="region of interest" description="N-acetyltransferase" evidence="18">
    <location>
        <begin position="247"/>
        <end position="453"/>
    </location>
</feature>
<keyword evidence="11 18" id="KW-0573">Peptidoglycan synthesis</keyword>
<feature type="binding site" evidence="18">
    <location>
        <position position="347"/>
    </location>
    <ligand>
        <name>UDP-N-acetyl-alpha-D-glucosamine</name>
        <dbReference type="ChEBI" id="CHEBI:57705"/>
    </ligand>
</feature>
<evidence type="ECO:0000256" key="9">
    <source>
        <dbReference type="ARBA" id="ARBA00022842"/>
    </source>
</evidence>
<feature type="binding site" evidence="18">
    <location>
        <position position="223"/>
    </location>
    <ligand>
        <name>Mg(2+)</name>
        <dbReference type="ChEBI" id="CHEBI:18420"/>
    </ligand>
</feature>
<feature type="binding site" evidence="18">
    <location>
        <begin position="98"/>
        <end position="100"/>
    </location>
    <ligand>
        <name>UDP-N-acetyl-alpha-D-glucosamine</name>
        <dbReference type="ChEBI" id="CHEBI:57705"/>
    </ligand>
</feature>
<dbReference type="Pfam" id="PF12804">
    <property type="entry name" value="NTP_transf_3"/>
    <property type="match status" value="1"/>
</dbReference>
<comment type="caution">
    <text evidence="21">The sequence shown here is derived from an EMBL/GenBank/DDBJ whole genome shotgun (WGS) entry which is preliminary data.</text>
</comment>
<comment type="catalytic activity">
    <reaction evidence="16 18">
        <text>N-acetyl-alpha-D-glucosamine 1-phosphate + UTP + H(+) = UDP-N-acetyl-alpha-D-glucosamine + diphosphate</text>
        <dbReference type="Rhea" id="RHEA:13509"/>
        <dbReference type="ChEBI" id="CHEBI:15378"/>
        <dbReference type="ChEBI" id="CHEBI:33019"/>
        <dbReference type="ChEBI" id="CHEBI:46398"/>
        <dbReference type="ChEBI" id="CHEBI:57705"/>
        <dbReference type="ChEBI" id="CHEBI:57776"/>
        <dbReference type="EC" id="2.7.7.23"/>
    </reaction>
</comment>
<dbReference type="InterPro" id="IPR038009">
    <property type="entry name" value="GlmU_C_LbH"/>
</dbReference>
<keyword evidence="12 18" id="KW-0511">Multifunctional enzyme</keyword>
<keyword evidence="13 18" id="KW-0012">Acyltransferase</keyword>
<dbReference type="SUPFAM" id="SSF51161">
    <property type="entry name" value="Trimeric LpxA-like enzymes"/>
    <property type="match status" value="1"/>
</dbReference>
<evidence type="ECO:0000256" key="7">
    <source>
        <dbReference type="ARBA" id="ARBA00022723"/>
    </source>
</evidence>
<dbReference type="InterPro" id="IPR005882">
    <property type="entry name" value="Bifunctional_GlmU"/>
</dbReference>
<dbReference type="Pfam" id="PF00132">
    <property type="entry name" value="Hexapep"/>
    <property type="match status" value="1"/>
</dbReference>
<feature type="binding site" evidence="18">
    <location>
        <position position="373"/>
    </location>
    <ligand>
        <name>UDP-N-acetyl-alpha-D-glucosamine</name>
        <dbReference type="ChEBI" id="CHEBI:57705"/>
    </ligand>
</feature>
<feature type="binding site" evidence="18">
    <location>
        <begin position="6"/>
        <end position="9"/>
    </location>
    <ligand>
        <name>UDP-N-acetyl-alpha-D-glucosamine</name>
        <dbReference type="ChEBI" id="CHEBI:57705"/>
    </ligand>
</feature>
<gene>
    <name evidence="18 21" type="primary">glmU</name>
    <name evidence="21" type="ORF">E3D37_41285</name>
</gene>
<feature type="binding site" evidence="18">
    <location>
        <position position="419"/>
    </location>
    <ligand>
        <name>acetyl-CoA</name>
        <dbReference type="ChEBI" id="CHEBI:57288"/>
    </ligand>
</feature>
<comment type="subcellular location">
    <subcellularLocation>
        <location evidence="1 18">Cytoplasm</location>
    </subcellularLocation>
</comment>
<dbReference type="Proteomes" id="UP000298234">
    <property type="component" value="Unassembled WGS sequence"/>
</dbReference>
<feature type="region of interest" description="Pyrophosphorylase" evidence="18">
    <location>
        <begin position="1"/>
        <end position="225"/>
    </location>
</feature>
<dbReference type="CDD" id="cd03353">
    <property type="entry name" value="LbH_GlmU_C"/>
    <property type="match status" value="1"/>
</dbReference>
<keyword evidence="14 18" id="KW-0961">Cell wall biogenesis/degradation</keyword>
<feature type="binding site" evidence="18">
    <location>
        <position position="223"/>
    </location>
    <ligand>
        <name>UDP-N-acetyl-alpha-D-glucosamine</name>
        <dbReference type="ChEBI" id="CHEBI:57705"/>
    </ligand>
</feature>
<dbReference type="InterPro" id="IPR018357">
    <property type="entry name" value="Hexapep_transf_CS"/>
</dbReference>
<dbReference type="InterPro" id="IPR056729">
    <property type="entry name" value="GMPPB_C"/>
</dbReference>
<evidence type="ECO:0000256" key="4">
    <source>
        <dbReference type="ARBA" id="ARBA00022490"/>
    </source>
</evidence>
<comment type="subunit">
    <text evidence="18">Homotrimer.</text>
</comment>
<comment type="function">
    <text evidence="17 18">Catalyzes the last two sequential reactions in the de novo biosynthetic pathway for UDP-N-acetylglucosamine (UDP-GlcNAc). The C-terminal domain catalyzes the transfer of acetyl group from acetyl coenzyme A to glucosamine-1-phosphate (GlcN-1-P) to produce N-acetylglucosamine-1-phosphate (GlcNAc-1-P), which is converted into UDP-GlcNAc by the transfer of uridine 5-monophosphate (from uridine 5-triphosphate), a reaction catalyzed by the N-terminal domain.</text>
</comment>
<keyword evidence="8 18" id="KW-0677">Repeat</keyword>
<evidence type="ECO:0000256" key="15">
    <source>
        <dbReference type="ARBA" id="ARBA00048247"/>
    </source>
</evidence>
<evidence type="ECO:0000256" key="11">
    <source>
        <dbReference type="ARBA" id="ARBA00022984"/>
    </source>
</evidence>
<feature type="binding site" evidence="18">
    <location>
        <begin position="76"/>
        <end position="77"/>
    </location>
    <ligand>
        <name>UDP-N-acetyl-alpha-D-glucosamine</name>
        <dbReference type="ChEBI" id="CHEBI:57705"/>
    </ligand>
</feature>
<dbReference type="InterPro" id="IPR011004">
    <property type="entry name" value="Trimer_LpxA-like_sf"/>
</dbReference>
<feature type="domain" description="Mannose-1-phosphate guanyltransferase C-terminal" evidence="20">
    <location>
        <begin position="265"/>
        <end position="351"/>
    </location>
</feature>
<feature type="binding site" evidence="18">
    <location>
        <position position="165"/>
    </location>
    <ligand>
        <name>UDP-N-acetyl-alpha-D-glucosamine</name>
        <dbReference type="ChEBI" id="CHEBI:57705"/>
    </ligand>
</feature>
<feature type="binding site" evidence="18">
    <location>
        <position position="329"/>
    </location>
    <ligand>
        <name>UDP-N-acetyl-alpha-D-glucosamine</name>
        <dbReference type="ChEBI" id="CHEBI:57705"/>
    </ligand>
</feature>
<dbReference type="RefSeq" id="WP_134257726.1">
    <property type="nucleotide sequence ID" value="NZ_SNSF01000091.1"/>
</dbReference>
<feature type="binding site" evidence="18">
    <location>
        <position position="20"/>
    </location>
    <ligand>
        <name>UDP-N-acetyl-alpha-D-glucosamine</name>
        <dbReference type="ChEBI" id="CHEBI:57705"/>
    </ligand>
</feature>
<feature type="binding site" evidence="18">
    <location>
        <position position="401"/>
    </location>
    <ligand>
        <name>acetyl-CoA</name>
        <dbReference type="ChEBI" id="CHEBI:57288"/>
    </ligand>
</feature>
<keyword evidence="6 18" id="KW-0548">Nucleotidyltransferase</keyword>
<comment type="catalytic activity">
    <reaction evidence="15 18">
        <text>alpha-D-glucosamine 1-phosphate + acetyl-CoA = N-acetyl-alpha-D-glucosamine 1-phosphate + CoA + H(+)</text>
        <dbReference type="Rhea" id="RHEA:13725"/>
        <dbReference type="ChEBI" id="CHEBI:15378"/>
        <dbReference type="ChEBI" id="CHEBI:57287"/>
        <dbReference type="ChEBI" id="CHEBI:57288"/>
        <dbReference type="ChEBI" id="CHEBI:57776"/>
        <dbReference type="ChEBI" id="CHEBI:58516"/>
        <dbReference type="EC" id="2.3.1.157"/>
    </reaction>
</comment>
<feature type="binding site" evidence="18">
    <location>
        <position position="135"/>
    </location>
    <ligand>
        <name>UDP-N-acetyl-alpha-D-glucosamine</name>
        <dbReference type="ChEBI" id="CHEBI:57705"/>
    </ligand>
</feature>
<keyword evidence="7 18" id="KW-0479">Metal-binding</keyword>
<dbReference type="GO" id="GO:0000287">
    <property type="term" value="F:magnesium ion binding"/>
    <property type="evidence" value="ECO:0007669"/>
    <property type="project" value="UniProtKB-UniRule"/>
</dbReference>
<feature type="binding site" evidence="18">
    <location>
        <begin position="382"/>
        <end position="383"/>
    </location>
    <ligand>
        <name>acetyl-CoA</name>
        <dbReference type="ChEBI" id="CHEBI:57288"/>
    </ligand>
</feature>
<dbReference type="GO" id="GO:0016020">
    <property type="term" value="C:membrane"/>
    <property type="evidence" value="ECO:0007669"/>
    <property type="project" value="GOC"/>
</dbReference>
<dbReference type="Gene3D" id="2.160.10.10">
    <property type="entry name" value="Hexapeptide repeat proteins"/>
    <property type="match status" value="1"/>
</dbReference>
<evidence type="ECO:0000313" key="22">
    <source>
        <dbReference type="Proteomes" id="UP000298234"/>
    </source>
</evidence>
<dbReference type="PANTHER" id="PTHR43584">
    <property type="entry name" value="NUCLEOTIDYL TRANSFERASE"/>
    <property type="match status" value="1"/>
</dbReference>
<evidence type="ECO:0000256" key="13">
    <source>
        <dbReference type="ARBA" id="ARBA00023315"/>
    </source>
</evidence>
<comment type="similarity">
    <text evidence="3 18">In the N-terminal section; belongs to the N-acetylglucosamine-1-phosphate uridyltransferase family.</text>
</comment>
<feature type="active site" description="Proton acceptor" evidence="18">
    <location>
        <position position="359"/>
    </location>
</feature>
<dbReference type="GO" id="GO:0009252">
    <property type="term" value="P:peptidoglycan biosynthetic process"/>
    <property type="evidence" value="ECO:0007669"/>
    <property type="project" value="UniProtKB-UniRule"/>
</dbReference>
<dbReference type="GO" id="GO:0019134">
    <property type="term" value="F:glucosamine-1-phosphate N-acetyltransferase activity"/>
    <property type="evidence" value="ECO:0007669"/>
    <property type="project" value="UniProtKB-UniRule"/>
</dbReference>
<dbReference type="GO" id="GO:0008360">
    <property type="term" value="P:regulation of cell shape"/>
    <property type="evidence" value="ECO:0007669"/>
    <property type="project" value="UniProtKB-KW"/>
</dbReference>
<feature type="binding site" evidence="18">
    <location>
        <position position="100"/>
    </location>
    <ligand>
        <name>Mg(2+)</name>
        <dbReference type="ChEBI" id="CHEBI:18420"/>
    </ligand>
</feature>
<dbReference type="SUPFAM" id="SSF53448">
    <property type="entry name" value="Nucleotide-diphospho-sugar transferases"/>
    <property type="match status" value="1"/>
</dbReference>
<comment type="cofactor">
    <cofactor evidence="18">
        <name>Mg(2+)</name>
        <dbReference type="ChEBI" id="CHEBI:18420"/>
    </cofactor>
    <text evidence="18">Binds 1 Mg(2+) ion per subunit.</text>
</comment>
<dbReference type="Gene3D" id="3.90.550.10">
    <property type="entry name" value="Spore Coat Polysaccharide Biosynthesis Protein SpsA, Chain A"/>
    <property type="match status" value="1"/>
</dbReference>
<dbReference type="GO" id="GO:0003977">
    <property type="term" value="F:UDP-N-acetylglucosamine diphosphorylase activity"/>
    <property type="evidence" value="ECO:0007669"/>
    <property type="project" value="UniProtKB-UniRule"/>
</dbReference>
<feature type="region of interest" description="Linker" evidence="18">
    <location>
        <begin position="226"/>
        <end position="246"/>
    </location>
</feature>
<dbReference type="PANTHER" id="PTHR43584:SF3">
    <property type="entry name" value="BIFUNCTIONAL PROTEIN GLMU"/>
    <property type="match status" value="1"/>
</dbReference>
<dbReference type="PROSITE" id="PS00101">
    <property type="entry name" value="HEXAPEP_TRANSFERASES"/>
    <property type="match status" value="2"/>
</dbReference>
<dbReference type="InterPro" id="IPR001451">
    <property type="entry name" value="Hexapep"/>
</dbReference>
<evidence type="ECO:0000256" key="17">
    <source>
        <dbReference type="ARBA" id="ARBA00049628"/>
    </source>
</evidence>
<comment type="pathway">
    <text evidence="18">Bacterial outer membrane biogenesis; LPS lipid A biosynthesis.</text>
</comment>
<dbReference type="InterPro" id="IPR025877">
    <property type="entry name" value="MobA-like_NTP_Trfase"/>
</dbReference>
<protein>
    <recommendedName>
        <fullName evidence="18">Bifunctional protein GlmU</fullName>
    </recommendedName>
    <domain>
        <recommendedName>
            <fullName evidence="18">UDP-N-acetylglucosamine pyrophosphorylase</fullName>
            <ecNumber evidence="18">2.7.7.23</ecNumber>
        </recommendedName>
        <alternativeName>
            <fullName evidence="18">N-acetylglucosamine-1-phosphate uridyltransferase</fullName>
        </alternativeName>
    </domain>
    <domain>
        <recommendedName>
            <fullName evidence="18">Glucosamine-1-phosphate N-acetyltransferase</fullName>
            <ecNumber evidence="18">2.3.1.157</ecNumber>
        </recommendedName>
    </domain>
</protein>
<feature type="binding site" evidence="18">
    <location>
        <position position="376"/>
    </location>
    <ligand>
        <name>acetyl-CoA</name>
        <dbReference type="ChEBI" id="CHEBI:57288"/>
    </ligand>
</feature>
<evidence type="ECO:0000259" key="20">
    <source>
        <dbReference type="Pfam" id="PF25087"/>
    </source>
</evidence>
<evidence type="ECO:0000256" key="1">
    <source>
        <dbReference type="ARBA" id="ARBA00004496"/>
    </source>
</evidence>
<dbReference type="InterPro" id="IPR029044">
    <property type="entry name" value="Nucleotide-diphossugar_trans"/>
</dbReference>
<feature type="binding site" evidence="18">
    <location>
        <position position="71"/>
    </location>
    <ligand>
        <name>UDP-N-acetyl-alpha-D-glucosamine</name>
        <dbReference type="ChEBI" id="CHEBI:57705"/>
    </ligand>
</feature>
<dbReference type="EC" id="2.7.7.23" evidence="18"/>
<evidence type="ECO:0000256" key="14">
    <source>
        <dbReference type="ARBA" id="ARBA00023316"/>
    </source>
</evidence>
<sequence length="453" mass="48069">MNIVILAAGTGKRMRSALPKVLHPLAGRPLLSHVIDTARTLQPSRLVVVVGHGAEQVQAAVAAPDVQFAVQAEQLGTGHAVRQALSLLDPAQPTLVLYGDVPLTRASTLQRLVDAAREGRYGILTVTLDDPTGYGRIVRDAAGFVTRIVEQKDASPDQLKIAEINTGIIVTPTAQLSMWLGALKNENAQGEYYLTDVVELAIEAGFEVVTAQPDEEWETLGVNSKAQLAELERIHQRNIAETLLVDGVTLADPARVDVRGTLRCGRDVSIDVNCVFEGNVTLADNVTIGANCVIRNASVGAGTRIDAFTHIDGAELGAHTVIGPYARLRPGAQLADEAHVGNFVEVKNAVIGHGSKANHLTYIGDADIGARVNIGAGTITCNYDGANKFRTVIEDDVFVGSDTQLVAPVRVGRGVTIAAGTTIWKDVAEGLLALNEKTQTAKSGYVRPVKKKS</sequence>
<dbReference type="AlphaFoldDB" id="A0AAX2RBZ6"/>
<evidence type="ECO:0000256" key="3">
    <source>
        <dbReference type="ARBA" id="ARBA00007947"/>
    </source>
</evidence>
<evidence type="ECO:0000313" key="21">
    <source>
        <dbReference type="EMBL" id="TEU33331.1"/>
    </source>
</evidence>
<keyword evidence="9 18" id="KW-0460">Magnesium</keyword>
<name>A0AAX2RBZ6_BURCE</name>
<comment type="pathway">
    <text evidence="18">Nucleotide-sugar biosynthesis; UDP-N-acetyl-alpha-D-glucosamine biosynthesis; UDP-N-acetyl-alpha-D-glucosamine from N-acetyl-alpha-D-glucosamine 1-phosphate: step 1/1.</text>
</comment>
<dbReference type="Pfam" id="PF25087">
    <property type="entry name" value="GMPPB_C"/>
    <property type="match status" value="1"/>
</dbReference>
<evidence type="ECO:0000256" key="6">
    <source>
        <dbReference type="ARBA" id="ARBA00022695"/>
    </source>
</evidence>
<dbReference type="GO" id="GO:0071555">
    <property type="term" value="P:cell wall organization"/>
    <property type="evidence" value="ECO:0007669"/>
    <property type="project" value="UniProtKB-KW"/>
</dbReference>
<evidence type="ECO:0000256" key="12">
    <source>
        <dbReference type="ARBA" id="ARBA00023268"/>
    </source>
</evidence>
<evidence type="ECO:0000256" key="8">
    <source>
        <dbReference type="ARBA" id="ARBA00022737"/>
    </source>
</evidence>
<evidence type="ECO:0000256" key="16">
    <source>
        <dbReference type="ARBA" id="ARBA00048493"/>
    </source>
</evidence>
<feature type="domain" description="MobA-like NTP transferase" evidence="19">
    <location>
        <begin position="4"/>
        <end position="129"/>
    </location>
</feature>
<dbReference type="GO" id="GO:0005737">
    <property type="term" value="C:cytoplasm"/>
    <property type="evidence" value="ECO:0007669"/>
    <property type="project" value="UniProtKB-SubCell"/>
</dbReference>
<dbReference type="InterPro" id="IPR050065">
    <property type="entry name" value="GlmU-like"/>
</dbReference>
<dbReference type="GO" id="GO:0006048">
    <property type="term" value="P:UDP-N-acetylglucosamine biosynthetic process"/>
    <property type="evidence" value="ECO:0007669"/>
    <property type="project" value="InterPro"/>
</dbReference>
<proteinExistence type="inferred from homology"/>
<comment type="caution">
    <text evidence="18">Lacks conserved residue(s) required for the propagation of feature annotation.</text>
</comment>
<accession>A0AAX2RBZ6</accession>
<evidence type="ECO:0000259" key="19">
    <source>
        <dbReference type="Pfam" id="PF12804"/>
    </source>
</evidence>
<feature type="binding site" evidence="18">
    <location>
        <position position="150"/>
    </location>
    <ligand>
        <name>UDP-N-acetyl-alpha-D-glucosamine</name>
        <dbReference type="ChEBI" id="CHEBI:57705"/>
    </ligand>
</feature>
<dbReference type="GO" id="GO:0000902">
    <property type="term" value="P:cell morphogenesis"/>
    <property type="evidence" value="ECO:0007669"/>
    <property type="project" value="UniProtKB-UniRule"/>
</dbReference>
<dbReference type="EMBL" id="SNSQ01000086">
    <property type="protein sequence ID" value="TEU33331.1"/>
    <property type="molecule type" value="Genomic_DNA"/>
</dbReference>
<feature type="binding site" evidence="18">
    <location>
        <position position="362"/>
    </location>
    <ligand>
        <name>UDP-N-acetyl-alpha-D-glucosamine</name>
        <dbReference type="ChEBI" id="CHEBI:57705"/>
    </ligand>
</feature>
<comment type="pathway">
    <text evidence="18">Nucleotide-sugar biosynthesis; UDP-N-acetyl-alpha-D-glucosamine biosynthesis; N-acetyl-alpha-D-glucosamine 1-phosphate from alpha-D-glucosamine 6-phosphate (route II): step 2/2.</text>
</comment>
<reference evidence="21 22" key="1">
    <citation type="submission" date="2019-03" db="EMBL/GenBank/DDBJ databases">
        <title>Burkholderia cepacia outbreak.</title>
        <authorList>
            <person name="Farzana R."/>
            <person name="Walsh T.R."/>
        </authorList>
    </citation>
    <scope>NUCLEOTIDE SEQUENCE [LARGE SCALE GENOMIC DNA]</scope>
    <source>
        <strain evidence="22">d13</strain>
    </source>
</reference>
<evidence type="ECO:0000256" key="18">
    <source>
        <dbReference type="HAMAP-Rule" id="MF_01631"/>
    </source>
</evidence>
<keyword evidence="5 18" id="KW-0808">Transferase</keyword>
<evidence type="ECO:0000256" key="2">
    <source>
        <dbReference type="ARBA" id="ARBA00007707"/>
    </source>
</evidence>
<dbReference type="CDD" id="cd02540">
    <property type="entry name" value="GT2_GlmU_N_bac"/>
    <property type="match status" value="1"/>
</dbReference>
<evidence type="ECO:0000256" key="5">
    <source>
        <dbReference type="ARBA" id="ARBA00022679"/>
    </source>
</evidence>